<dbReference type="Proteomes" id="UP001596460">
    <property type="component" value="Unassembled WGS sequence"/>
</dbReference>
<sequence>MQGVDLIRSIWDLVSYYLTSPIWDFISHNPLGLATLIGVLISYISLNIGLADSPTDRQSSLYQNFVLRDDATETDGVDIVDARVKENDSIVYRILKLLSPFHTFAGAVVIEFQANYDLPSEHRIKRKFSASSKEILDVKVNTSSRQFKVVFKQTQTGEFGPVLSDFLSSFELIREEHPMDLKLGDGNLQPLQIEYYPSRYRLVEIIANLLTSNISEHTGASGHIANRVVAFWSHDSSNTFQSFGILPRVEILRQTPHSFKHTTMDPEMVSPPEFSTLQSEARGIFASRKEWQSIIKEISGLRLIPMEQDSKKFLLIKDDELDSGFTLQVPHISCDFNGEDPLNLSFIGVRNSVIRAYYEIEDKRFGMFEWDKSTNRVQYETGEIDLASLMLDYFSNEQLQEERSPSSEDFNPSLDYYKCVWISDCFEEKVHTAGAFSPPD</sequence>
<gene>
    <name evidence="1" type="ORF">ACFQI8_14425</name>
</gene>
<organism evidence="1 2">
    <name type="scientific">Haloferax chudinovii</name>
    <dbReference type="NCBI Taxonomy" id="1109010"/>
    <lineage>
        <taxon>Archaea</taxon>
        <taxon>Methanobacteriati</taxon>
        <taxon>Methanobacteriota</taxon>
        <taxon>Stenosarchaea group</taxon>
        <taxon>Halobacteria</taxon>
        <taxon>Halobacteriales</taxon>
        <taxon>Haloferacaceae</taxon>
        <taxon>Haloferax</taxon>
    </lineage>
</organism>
<keyword evidence="2" id="KW-1185">Reference proteome</keyword>
<dbReference type="AlphaFoldDB" id="A0ABD5XH77"/>
<protein>
    <submittedName>
        <fullName evidence="1">Uncharacterized protein</fullName>
    </submittedName>
</protein>
<evidence type="ECO:0000313" key="1">
    <source>
        <dbReference type="EMBL" id="MFC7130583.1"/>
    </source>
</evidence>
<proteinExistence type="predicted"/>
<accession>A0ABD5XH77</accession>
<dbReference type="EMBL" id="JBHTAB010000008">
    <property type="protein sequence ID" value="MFC7130583.1"/>
    <property type="molecule type" value="Genomic_DNA"/>
</dbReference>
<reference evidence="1 2" key="1">
    <citation type="journal article" date="2019" name="Int. J. Syst. Evol. Microbiol.">
        <title>The Global Catalogue of Microorganisms (GCM) 10K type strain sequencing project: providing services to taxonomists for standard genome sequencing and annotation.</title>
        <authorList>
            <consortium name="The Broad Institute Genomics Platform"/>
            <consortium name="The Broad Institute Genome Sequencing Center for Infectious Disease"/>
            <person name="Wu L."/>
            <person name="Ma J."/>
        </authorList>
    </citation>
    <scope>NUCLEOTIDE SEQUENCE [LARGE SCALE GENOMIC DNA]</scope>
    <source>
        <strain evidence="1 2">DSM 26526</strain>
    </source>
</reference>
<dbReference type="RefSeq" id="WP_390245957.1">
    <property type="nucleotide sequence ID" value="NZ_JBHTAB010000008.1"/>
</dbReference>
<comment type="caution">
    <text evidence="1">The sequence shown here is derived from an EMBL/GenBank/DDBJ whole genome shotgun (WGS) entry which is preliminary data.</text>
</comment>
<evidence type="ECO:0000313" key="2">
    <source>
        <dbReference type="Proteomes" id="UP001596460"/>
    </source>
</evidence>
<name>A0ABD5XH77_9EURY</name>